<evidence type="ECO:0000313" key="1">
    <source>
        <dbReference type="EMBL" id="PON31095.1"/>
    </source>
</evidence>
<dbReference type="Proteomes" id="UP000054821">
    <property type="component" value="Unassembled WGS sequence"/>
</dbReference>
<name>A0A2P5A3J0_9HYPO</name>
<reference evidence="1 2" key="1">
    <citation type="journal article" date="2016" name="Genome Announc.">
        <title>Draft Whole-Genome Sequence of Trichoderma gamsii T6085, a Promising Biocontrol Agent of Fusarium Head Blight on Wheat.</title>
        <authorList>
            <person name="Baroncelli R."/>
            <person name="Zapparata A."/>
            <person name="Piaggeschi G."/>
            <person name="Sarrocco S."/>
            <person name="Vannacci G."/>
        </authorList>
    </citation>
    <scope>NUCLEOTIDE SEQUENCE [LARGE SCALE GENOMIC DNA]</scope>
    <source>
        <strain evidence="1 2">T6085</strain>
    </source>
</reference>
<organism evidence="1 2">
    <name type="scientific">Trichoderma gamsii</name>
    <dbReference type="NCBI Taxonomy" id="398673"/>
    <lineage>
        <taxon>Eukaryota</taxon>
        <taxon>Fungi</taxon>
        <taxon>Dikarya</taxon>
        <taxon>Ascomycota</taxon>
        <taxon>Pezizomycotina</taxon>
        <taxon>Sordariomycetes</taxon>
        <taxon>Hypocreomycetidae</taxon>
        <taxon>Hypocreales</taxon>
        <taxon>Hypocreaceae</taxon>
        <taxon>Trichoderma</taxon>
    </lineage>
</organism>
<proteinExistence type="predicted"/>
<keyword evidence="2" id="KW-1185">Reference proteome</keyword>
<protein>
    <submittedName>
        <fullName evidence="1">Uncharacterized protein</fullName>
    </submittedName>
</protein>
<evidence type="ECO:0000313" key="2">
    <source>
        <dbReference type="Proteomes" id="UP000054821"/>
    </source>
</evidence>
<dbReference type="EMBL" id="JPDN02000001">
    <property type="protein sequence ID" value="PON31095.1"/>
    <property type="molecule type" value="Genomic_DNA"/>
</dbReference>
<dbReference type="AlphaFoldDB" id="A0A2P5A3J0"/>
<sequence>MRPKPSRVRVAGGSSAWQLDSMTWGLGAALFPDPHFDTWLDATRPVSWAIQIAAQVLPGMYEAMMLLVTGATRKTISHTAWLQSEDEDKEAICHTHSCACEKHPSKLLEHPPEQASLAWLCAPVDPLTSAARLRCIYVDAIDGPAAAR</sequence>
<accession>A0A2P5A3J0</accession>
<gene>
    <name evidence="1" type="ORF">TGAM01_v200515</name>
</gene>
<comment type="caution">
    <text evidence="1">The sequence shown here is derived from an EMBL/GenBank/DDBJ whole genome shotgun (WGS) entry which is preliminary data.</text>
</comment>
<dbReference type="GeneID" id="29986202"/>
<dbReference type="RefSeq" id="XP_018660600.1">
    <property type="nucleotide sequence ID" value="XM_018806119.1"/>
</dbReference>